<protein>
    <submittedName>
        <fullName evidence="5">TPMT family class I SAM-dependent methyltransferase</fullName>
    </submittedName>
</protein>
<dbReference type="EMBL" id="JAPDNT010000028">
    <property type="protein sequence ID" value="MCW3477032.1"/>
    <property type="molecule type" value="Genomic_DNA"/>
</dbReference>
<dbReference type="PROSITE" id="PS51585">
    <property type="entry name" value="SAM_MT_TPMT"/>
    <property type="match status" value="1"/>
</dbReference>
<evidence type="ECO:0000256" key="3">
    <source>
        <dbReference type="ARBA" id="ARBA00022679"/>
    </source>
</evidence>
<reference evidence="5" key="2">
    <citation type="submission" date="2022-10" db="EMBL/GenBank/DDBJ databases">
        <authorList>
            <person name="Trinh H.N."/>
        </authorList>
    </citation>
    <scope>NUCLEOTIDE SEQUENCE</scope>
    <source>
        <strain evidence="5">RN2-1</strain>
    </source>
</reference>
<keyword evidence="3" id="KW-0808">Transferase</keyword>
<evidence type="ECO:0000313" key="6">
    <source>
        <dbReference type="Proteomes" id="UP001165679"/>
    </source>
</evidence>
<keyword evidence="2 5" id="KW-0489">Methyltransferase</keyword>
<dbReference type="InterPro" id="IPR008854">
    <property type="entry name" value="TPMT"/>
</dbReference>
<comment type="caution">
    <text evidence="5">The sequence shown here is derived from an EMBL/GenBank/DDBJ whole genome shotgun (WGS) entry which is preliminary data.</text>
</comment>
<dbReference type="AlphaFoldDB" id="A0AA42CJL7"/>
<dbReference type="Proteomes" id="UP001165679">
    <property type="component" value="Unassembled WGS sequence"/>
</dbReference>
<evidence type="ECO:0000256" key="1">
    <source>
        <dbReference type="ARBA" id="ARBA00022553"/>
    </source>
</evidence>
<gene>
    <name evidence="5" type="ORF">OL599_20905</name>
</gene>
<proteinExistence type="predicted"/>
<dbReference type="GO" id="GO:0008757">
    <property type="term" value="F:S-adenosylmethionine-dependent methyltransferase activity"/>
    <property type="evidence" value="ECO:0007669"/>
    <property type="project" value="InterPro"/>
</dbReference>
<dbReference type="PANTHER" id="PTHR32183">
    <property type="match status" value="1"/>
</dbReference>
<dbReference type="SUPFAM" id="SSF53335">
    <property type="entry name" value="S-adenosyl-L-methionine-dependent methyltransferases"/>
    <property type="match status" value="1"/>
</dbReference>
<keyword evidence="1" id="KW-0597">Phosphoprotein</keyword>
<evidence type="ECO:0000256" key="2">
    <source>
        <dbReference type="ARBA" id="ARBA00022603"/>
    </source>
</evidence>
<dbReference type="CDD" id="cd02440">
    <property type="entry name" value="AdoMet_MTases"/>
    <property type="match status" value="1"/>
</dbReference>
<dbReference type="Pfam" id="PF05724">
    <property type="entry name" value="TPMT"/>
    <property type="match status" value="1"/>
</dbReference>
<accession>A0AA42CJL7</accession>
<dbReference type="PANTHER" id="PTHR32183:SF6">
    <property type="entry name" value="CYSTEINE SULFINATE DESULFINASE_CYSTEINE DESULFURASE AND RELATED ENZYMES"/>
    <property type="match status" value="1"/>
</dbReference>
<dbReference type="InterPro" id="IPR029063">
    <property type="entry name" value="SAM-dependent_MTases_sf"/>
</dbReference>
<organism evidence="5 6">
    <name type="scientific">Limobrevibacterium gyesilva</name>
    <dbReference type="NCBI Taxonomy" id="2991712"/>
    <lineage>
        <taxon>Bacteria</taxon>
        <taxon>Pseudomonadati</taxon>
        <taxon>Pseudomonadota</taxon>
        <taxon>Alphaproteobacteria</taxon>
        <taxon>Acetobacterales</taxon>
        <taxon>Acetobacteraceae</taxon>
        <taxon>Limobrevibacterium</taxon>
    </lineage>
</organism>
<keyword evidence="6" id="KW-1185">Reference proteome</keyword>
<dbReference type="RefSeq" id="WP_264715906.1">
    <property type="nucleotide sequence ID" value="NZ_JAPDNT010000028.1"/>
</dbReference>
<name>A0AA42CJL7_9PROT</name>
<dbReference type="GO" id="GO:0032259">
    <property type="term" value="P:methylation"/>
    <property type="evidence" value="ECO:0007669"/>
    <property type="project" value="UniProtKB-KW"/>
</dbReference>
<evidence type="ECO:0000256" key="4">
    <source>
        <dbReference type="ARBA" id="ARBA00022691"/>
    </source>
</evidence>
<reference evidence="5" key="1">
    <citation type="submission" date="2022-09" db="EMBL/GenBank/DDBJ databases">
        <title>Rhodovastum sp. nov. RN2-1 isolated from soil in Seongnam, South Korea.</title>
        <authorList>
            <person name="Le N.T."/>
        </authorList>
    </citation>
    <scope>NUCLEOTIDE SEQUENCE</scope>
    <source>
        <strain evidence="5">RN2-1</strain>
    </source>
</reference>
<dbReference type="Gene3D" id="3.40.50.150">
    <property type="entry name" value="Vaccinia Virus protein VP39"/>
    <property type="match status" value="1"/>
</dbReference>
<sequence>MSPLPVDWEAKYRQGTTFWQRPDSNPALAGWLADGTLRPGRILLPGAGQGAEPLDLAKAGFDVTVVDIAPSAVAFQQGRIGPFGGHVLLADLFAWEPDAPFDAVYDQTCLCALSPALWDAYAARLARWVRPGGVLAVLFMQTNGEGGPPFHCDLGRMRELFPADSWTWPAPLPAPVAHPSGLSEQPAALMRLSA</sequence>
<evidence type="ECO:0000313" key="5">
    <source>
        <dbReference type="EMBL" id="MCW3477032.1"/>
    </source>
</evidence>
<keyword evidence="4" id="KW-0949">S-adenosyl-L-methionine</keyword>